<dbReference type="PIRSF" id="PIRSF000139">
    <property type="entry name" value="Glc_ox_4Fe-4S"/>
    <property type="match status" value="1"/>
</dbReference>
<evidence type="ECO:0000256" key="5">
    <source>
        <dbReference type="ARBA" id="ARBA00023014"/>
    </source>
</evidence>
<name>A0ABT5K514_9BURK</name>
<dbReference type="InterPro" id="IPR017896">
    <property type="entry name" value="4Fe4S_Fe-S-bd"/>
</dbReference>
<dbReference type="InterPro" id="IPR012257">
    <property type="entry name" value="Glc_ox_4Fe-4S"/>
</dbReference>
<comment type="caution">
    <text evidence="8">The sequence shown here is derived from an EMBL/GenBank/DDBJ whole genome shotgun (WGS) entry which is preliminary data.</text>
</comment>
<keyword evidence="8" id="KW-0560">Oxidoreductase</keyword>
<dbReference type="InterPro" id="IPR017900">
    <property type="entry name" value="4Fe4S_Fe_S_CS"/>
</dbReference>
<feature type="domain" description="4Fe-4S ferredoxin-type" evidence="7">
    <location>
        <begin position="16"/>
        <end position="47"/>
    </location>
</feature>
<dbReference type="GO" id="GO:0019154">
    <property type="term" value="F:glycolate dehydrogenase activity"/>
    <property type="evidence" value="ECO:0007669"/>
    <property type="project" value="UniProtKB-EC"/>
</dbReference>
<dbReference type="PANTHER" id="PTHR32479">
    <property type="entry name" value="GLYCOLATE OXIDASE IRON-SULFUR SUBUNIT"/>
    <property type="match status" value="1"/>
</dbReference>
<comment type="cofactor">
    <cofactor evidence="6">
        <name>[4Fe-4S] cluster</name>
        <dbReference type="ChEBI" id="CHEBI:49883"/>
    </cofactor>
    <text evidence="6">Binds 2 [4Fe-4S] clusters.</text>
</comment>
<gene>
    <name evidence="8" type="primary">glcF</name>
    <name evidence="8" type="ORF">OIK44_19450</name>
</gene>
<evidence type="ECO:0000256" key="6">
    <source>
        <dbReference type="PIRNR" id="PIRNR000139"/>
    </source>
</evidence>
<comment type="function">
    <text evidence="6">Component of a complex that catalyzes the oxidation of glycolate to glyoxylate.</text>
</comment>
<keyword evidence="6" id="KW-0249">Electron transport</keyword>
<organism evidence="8 9">
    <name type="scientific">Janthinobacterium fluminis</name>
    <dbReference type="NCBI Taxonomy" id="2987524"/>
    <lineage>
        <taxon>Bacteria</taxon>
        <taxon>Pseudomonadati</taxon>
        <taxon>Pseudomonadota</taxon>
        <taxon>Betaproteobacteria</taxon>
        <taxon>Burkholderiales</taxon>
        <taxon>Oxalobacteraceae</taxon>
        <taxon>Janthinobacterium</taxon>
    </lineage>
</organism>
<comment type="catalytic activity">
    <reaction evidence="6">
        <text>glycolate + A = glyoxylate + AH2</text>
        <dbReference type="Rhea" id="RHEA:21264"/>
        <dbReference type="ChEBI" id="CHEBI:13193"/>
        <dbReference type="ChEBI" id="CHEBI:17499"/>
        <dbReference type="ChEBI" id="CHEBI:29805"/>
        <dbReference type="ChEBI" id="CHEBI:36655"/>
        <dbReference type="EC" id="1.1.99.14"/>
    </reaction>
</comment>
<dbReference type="PROSITE" id="PS00198">
    <property type="entry name" value="4FE4S_FER_1"/>
    <property type="match status" value="1"/>
</dbReference>
<sequence>MQTNLADFIKHSREGDEAEAILRACVHCGFCTATCPTYQLLGDELDGPRGRIYLIKQVLEGAPVTAKTQTHLDRCLTCRNCETTCPSGVRYGRLLDIGRKVVEQRVRRPLGERALRFVLRQGLPRRWLFTPALRAGQLLRPLLSLPMQDKLPRIGGAGRWPARRHARKMLVLQGCAQPALAPNINAAAARVLDAVGVQLIVAPKAGCCGALRHHLNAQEAALDDMRRNIDAWWPHVVGDDAVEAIVMTASGCGVTVKEYGHLLAHDDAYAAKARRIAELTRDLSEILPEFEAELAARLRGKVKERVAYHPPCTLQHGQQIRSKVEGLLRAAGVDVALCADSHLCCGSAGTYSILQPELALQLRDRKLASLADTEAALIVSANVGCQVHLQSGTETPVRHWIELIDSALAAPPASG</sequence>
<dbReference type="NCBIfam" id="NF008434">
    <property type="entry name" value="PRK11274.1"/>
    <property type="match status" value="1"/>
</dbReference>
<dbReference type="Pfam" id="PF13183">
    <property type="entry name" value="Fer4_8"/>
    <property type="match status" value="1"/>
</dbReference>
<protein>
    <recommendedName>
        <fullName evidence="6">Glycolate oxidase iron-sulfur subunit</fullName>
        <ecNumber evidence="6">1.1.99.14</ecNumber>
    </recommendedName>
</protein>
<dbReference type="PROSITE" id="PS51379">
    <property type="entry name" value="4FE4S_FER_2"/>
    <property type="match status" value="2"/>
</dbReference>
<evidence type="ECO:0000313" key="8">
    <source>
        <dbReference type="EMBL" id="MDC8759765.1"/>
    </source>
</evidence>
<dbReference type="RefSeq" id="WP_273673129.1">
    <property type="nucleotide sequence ID" value="NZ_JAQQXR010000008.1"/>
</dbReference>
<keyword evidence="5 6" id="KW-0411">Iron-sulfur</keyword>
<dbReference type="InterPro" id="IPR004017">
    <property type="entry name" value="Cys_rich_dom"/>
</dbReference>
<keyword evidence="3" id="KW-0677">Repeat</keyword>
<dbReference type="Pfam" id="PF02754">
    <property type="entry name" value="CCG"/>
    <property type="match status" value="2"/>
</dbReference>
<dbReference type="Gene3D" id="1.10.1060.10">
    <property type="entry name" value="Alpha-helical ferredoxin"/>
    <property type="match status" value="1"/>
</dbReference>
<evidence type="ECO:0000256" key="1">
    <source>
        <dbReference type="ARBA" id="ARBA00022485"/>
    </source>
</evidence>
<dbReference type="PANTHER" id="PTHR32479:SF17">
    <property type="entry name" value="GLYCOLATE OXIDASE IRON-SULFUR SUBUNIT"/>
    <property type="match status" value="1"/>
</dbReference>
<dbReference type="GO" id="GO:0016787">
    <property type="term" value="F:hydrolase activity"/>
    <property type="evidence" value="ECO:0007669"/>
    <property type="project" value="UniProtKB-KW"/>
</dbReference>
<keyword evidence="2 6" id="KW-0479">Metal-binding</keyword>
<dbReference type="Proteomes" id="UP001221208">
    <property type="component" value="Unassembled WGS sequence"/>
</dbReference>
<evidence type="ECO:0000256" key="4">
    <source>
        <dbReference type="ARBA" id="ARBA00023004"/>
    </source>
</evidence>
<keyword evidence="9" id="KW-1185">Reference proteome</keyword>
<keyword evidence="6" id="KW-0813">Transport</keyword>
<evidence type="ECO:0000256" key="2">
    <source>
        <dbReference type="ARBA" id="ARBA00022723"/>
    </source>
</evidence>
<reference evidence="8 9" key="1">
    <citation type="submission" date="2022-10" db="EMBL/GenBank/DDBJ databases">
        <title>Janthinobacterium sp. hw3 Genome sequencing.</title>
        <authorList>
            <person name="Park S."/>
        </authorList>
    </citation>
    <scope>NUCLEOTIDE SEQUENCE [LARGE SCALE GENOMIC DNA]</scope>
    <source>
        <strain evidence="9">hw3</strain>
    </source>
</reference>
<comment type="catalytic activity">
    <reaction evidence="6">
        <text>(R)-lactate + A = pyruvate + AH2</text>
        <dbReference type="Rhea" id="RHEA:15089"/>
        <dbReference type="ChEBI" id="CHEBI:13193"/>
        <dbReference type="ChEBI" id="CHEBI:15361"/>
        <dbReference type="ChEBI" id="CHEBI:16004"/>
        <dbReference type="ChEBI" id="CHEBI:17499"/>
    </reaction>
</comment>
<dbReference type="EMBL" id="JAQQXR010000008">
    <property type="protein sequence ID" value="MDC8759765.1"/>
    <property type="molecule type" value="Genomic_DNA"/>
</dbReference>
<evidence type="ECO:0000256" key="3">
    <source>
        <dbReference type="ARBA" id="ARBA00022737"/>
    </source>
</evidence>
<evidence type="ECO:0000313" key="9">
    <source>
        <dbReference type="Proteomes" id="UP001221208"/>
    </source>
</evidence>
<evidence type="ECO:0000259" key="7">
    <source>
        <dbReference type="PROSITE" id="PS51379"/>
    </source>
</evidence>
<accession>A0ABT5K514</accession>
<proteinExistence type="predicted"/>
<dbReference type="SUPFAM" id="SSF54862">
    <property type="entry name" value="4Fe-4S ferredoxins"/>
    <property type="match status" value="1"/>
</dbReference>
<keyword evidence="8" id="KW-0378">Hydrolase</keyword>
<feature type="domain" description="4Fe-4S ferredoxin-type" evidence="7">
    <location>
        <begin position="66"/>
        <end position="89"/>
    </location>
</feature>
<keyword evidence="4 6" id="KW-0408">Iron</keyword>
<keyword evidence="1 6" id="KW-0004">4Fe-4S</keyword>
<dbReference type="EC" id="1.1.99.14" evidence="6"/>
<dbReference type="InterPro" id="IPR009051">
    <property type="entry name" value="Helical_ferredxn"/>
</dbReference>